<dbReference type="OrthoDB" id="2849579at2759"/>
<evidence type="ECO:0000313" key="4">
    <source>
        <dbReference type="Proteomes" id="UP000265663"/>
    </source>
</evidence>
<dbReference type="AlphaFoldDB" id="A0A3M7MF54"/>
<feature type="domain" description="RING-type" evidence="2">
    <location>
        <begin position="30"/>
        <end position="75"/>
    </location>
</feature>
<dbReference type="EMBL" id="KE747839">
    <property type="protein sequence ID" value="RMZ73166.1"/>
    <property type="molecule type" value="Genomic_DNA"/>
</dbReference>
<dbReference type="Proteomes" id="UP000265663">
    <property type="component" value="Unassembled WGS sequence"/>
</dbReference>
<accession>A0A3M7MF54</accession>
<dbReference type="InterPro" id="IPR013083">
    <property type="entry name" value="Znf_RING/FYVE/PHD"/>
</dbReference>
<evidence type="ECO:0000256" key="1">
    <source>
        <dbReference type="PROSITE-ProRule" id="PRU00175"/>
    </source>
</evidence>
<dbReference type="SMART" id="SM00184">
    <property type="entry name" value="RING"/>
    <property type="match status" value="1"/>
</dbReference>
<gene>
    <name evidence="3" type="ORF">GMOD_00008970</name>
</gene>
<keyword evidence="1" id="KW-0863">Zinc-finger</keyword>
<dbReference type="Pfam" id="PF13639">
    <property type="entry name" value="zf-RING_2"/>
    <property type="match status" value="1"/>
</dbReference>
<evidence type="ECO:0000259" key="2">
    <source>
        <dbReference type="PROSITE" id="PS50089"/>
    </source>
</evidence>
<proteinExistence type="predicted"/>
<dbReference type="Gene3D" id="3.30.40.10">
    <property type="entry name" value="Zinc/RING finger domain, C3HC4 (zinc finger)"/>
    <property type="match status" value="1"/>
</dbReference>
<sequence>MATRNAPAAAARIPPSAEKFLEKGTELACCPICQDPFTTKHVAIRIKACGHQYGENCLELWLRRKDATGTCPLCRGVLFKASPNLLARAQMRDAMRDLMPDAPVSPTRFVEYYRHATNVLRSAHDGFLSRLWTQLQRKSNGEVLSTDDAERRWREAHCLLSDPERCMLLGYFARISSLSLETTGSDCPVTSLYRTLKFFSRCCCPSQPGSMQVLSDATWCAIMRYQTNGNANATLHWADVRNAAWMLYNLDTEGSHTGDYWRVLHVFFMLVCIHGTRLQVPVYEIKNVLDLLRIMGYRDDAAGTRARDFATRVFVLAARRMVRLYKFSNPTTDGRISMLVNEPNAGRPFIKLNVESLWLESMGVGVRLASEKVFYLH</sequence>
<dbReference type="GO" id="GO:0008270">
    <property type="term" value="F:zinc ion binding"/>
    <property type="evidence" value="ECO:0007669"/>
    <property type="project" value="UniProtKB-KW"/>
</dbReference>
<dbReference type="InterPro" id="IPR001841">
    <property type="entry name" value="Znf_RING"/>
</dbReference>
<keyword evidence="1" id="KW-0479">Metal-binding</keyword>
<reference evidence="3 4" key="1">
    <citation type="journal article" date="2014" name="PLoS ONE">
        <title>De novo Genome Assembly of the Fungal Plant Pathogen Pyrenophora semeniperda.</title>
        <authorList>
            <person name="Soliai M.M."/>
            <person name="Meyer S.E."/>
            <person name="Udall J.A."/>
            <person name="Elzinga D.E."/>
            <person name="Hermansen R.A."/>
            <person name="Bodily P.M."/>
            <person name="Hart A.A."/>
            <person name="Coleman C.E."/>
        </authorList>
    </citation>
    <scope>NUCLEOTIDE SEQUENCE [LARGE SCALE GENOMIC DNA]</scope>
    <source>
        <strain evidence="3 4">CCB06</strain>
        <tissue evidence="3">Mycelium</tissue>
    </source>
</reference>
<keyword evidence="4" id="KW-1185">Reference proteome</keyword>
<evidence type="ECO:0000313" key="3">
    <source>
        <dbReference type="EMBL" id="RMZ73166.1"/>
    </source>
</evidence>
<dbReference type="PROSITE" id="PS50089">
    <property type="entry name" value="ZF_RING_2"/>
    <property type="match status" value="1"/>
</dbReference>
<dbReference type="SUPFAM" id="SSF57850">
    <property type="entry name" value="RING/U-box"/>
    <property type="match status" value="1"/>
</dbReference>
<protein>
    <submittedName>
        <fullName evidence="3">RING finger domain</fullName>
    </submittedName>
</protein>
<keyword evidence="1" id="KW-0862">Zinc</keyword>
<organism evidence="3 4">
    <name type="scientific">Pyrenophora seminiperda CCB06</name>
    <dbReference type="NCBI Taxonomy" id="1302712"/>
    <lineage>
        <taxon>Eukaryota</taxon>
        <taxon>Fungi</taxon>
        <taxon>Dikarya</taxon>
        <taxon>Ascomycota</taxon>
        <taxon>Pezizomycotina</taxon>
        <taxon>Dothideomycetes</taxon>
        <taxon>Pleosporomycetidae</taxon>
        <taxon>Pleosporales</taxon>
        <taxon>Pleosporineae</taxon>
        <taxon>Pleosporaceae</taxon>
        <taxon>Pyrenophora</taxon>
    </lineage>
</organism>
<name>A0A3M7MF54_9PLEO</name>